<evidence type="ECO:0000313" key="4">
    <source>
        <dbReference type="EMBL" id="QNV38791.1"/>
    </source>
</evidence>
<feature type="binding site" evidence="2">
    <location>
        <begin position="94"/>
        <end position="95"/>
    </location>
    <ligand>
        <name>substrate</name>
    </ligand>
</feature>
<feature type="active site" description="O-isoaspartyl threonine intermediate" evidence="1">
    <location>
        <position position="24"/>
    </location>
</feature>
<keyword evidence="5" id="KW-1185">Reference proteome</keyword>
<accession>A0A7H2BGJ5</accession>
<dbReference type="KEGG" id="rter:IDM49_01660"/>
<dbReference type="PANTHER" id="PTHR11707">
    <property type="entry name" value="L-ASPARAGINASE"/>
    <property type="match status" value="1"/>
</dbReference>
<feature type="domain" description="L-asparaginase N-terminal" evidence="3">
    <location>
        <begin position="15"/>
        <end position="169"/>
    </location>
</feature>
<protein>
    <submittedName>
        <fullName evidence="4">Asparaginase</fullName>
    </submittedName>
</protein>
<organism evidence="4 5">
    <name type="scientific">Rothia terrae</name>
    <dbReference type="NCBI Taxonomy" id="396015"/>
    <lineage>
        <taxon>Bacteria</taxon>
        <taxon>Bacillati</taxon>
        <taxon>Actinomycetota</taxon>
        <taxon>Actinomycetes</taxon>
        <taxon>Micrococcales</taxon>
        <taxon>Micrococcaceae</taxon>
        <taxon>Rothia</taxon>
    </lineage>
</organism>
<dbReference type="Proteomes" id="UP000516404">
    <property type="component" value="Chromosome"/>
</dbReference>
<dbReference type="InterPro" id="IPR036152">
    <property type="entry name" value="Asp/glu_Ase-like_sf"/>
</dbReference>
<dbReference type="PRINTS" id="PR00139">
    <property type="entry name" value="ASNGLNASE"/>
</dbReference>
<dbReference type="PANTHER" id="PTHR11707:SF28">
    <property type="entry name" value="60 KDA LYSOPHOSPHOLIPASE"/>
    <property type="match status" value="1"/>
</dbReference>
<dbReference type="InterPro" id="IPR027474">
    <property type="entry name" value="L-asparaginase_N"/>
</dbReference>
<proteinExistence type="predicted"/>
<dbReference type="InterPro" id="IPR037152">
    <property type="entry name" value="L-asparaginase_N_sf"/>
</dbReference>
<reference evidence="4 5" key="1">
    <citation type="submission" date="2020-09" db="EMBL/GenBank/DDBJ databases">
        <title>Investigation of environmental microbes.</title>
        <authorList>
            <person name="Ou Y."/>
            <person name="Kang Q."/>
        </authorList>
    </citation>
    <scope>NUCLEOTIDE SEQUENCE [LARGE SCALE GENOMIC DNA]</scope>
    <source>
        <strain evidence="4 5">KJZ-14</strain>
    </source>
</reference>
<dbReference type="SUPFAM" id="SSF53774">
    <property type="entry name" value="Glutaminase/Asparaginase"/>
    <property type="match status" value="1"/>
</dbReference>
<dbReference type="Pfam" id="PF00710">
    <property type="entry name" value="Asparaginase"/>
    <property type="match status" value="1"/>
</dbReference>
<dbReference type="GO" id="GO:0004067">
    <property type="term" value="F:asparaginase activity"/>
    <property type="evidence" value="ECO:0007669"/>
    <property type="project" value="UniProtKB-UniRule"/>
</dbReference>
<dbReference type="AlphaFoldDB" id="A0A7H2BGJ5"/>
<evidence type="ECO:0000313" key="5">
    <source>
        <dbReference type="Proteomes" id="UP000516404"/>
    </source>
</evidence>
<evidence type="ECO:0000256" key="1">
    <source>
        <dbReference type="PIRSR" id="PIRSR001220-1"/>
    </source>
</evidence>
<evidence type="ECO:0000259" key="3">
    <source>
        <dbReference type="Pfam" id="PF00710"/>
    </source>
</evidence>
<dbReference type="InterPro" id="IPR006034">
    <property type="entry name" value="Asparaginase/glutaminase-like"/>
</dbReference>
<dbReference type="PIRSF" id="PIRSF001220">
    <property type="entry name" value="L-ASNase_gatD"/>
    <property type="match status" value="1"/>
</dbReference>
<evidence type="ECO:0000256" key="2">
    <source>
        <dbReference type="PIRSR" id="PIRSR001220-2"/>
    </source>
</evidence>
<dbReference type="EMBL" id="CP061539">
    <property type="protein sequence ID" value="QNV38791.1"/>
    <property type="molecule type" value="Genomic_DNA"/>
</dbReference>
<sequence length="176" mass="18834">MERRGVVVTIKNADNISILTTGGTIDKVYSVAGELEIGEPSVRELLSYVLTDVEFEVTEVLAVDSFDMTDADRAQLVKALDATDNEHIIITHGTDTMPETARYLLEHASLGNKTVVLTGAMQPASMRKSDAGFNVGAAVAALNLLDPGVYVSMSGKVFNGATVVKDRSRGIFEDQA</sequence>
<name>A0A7H2BGJ5_9MICC</name>
<dbReference type="Gene3D" id="3.40.50.1170">
    <property type="entry name" value="L-asparaginase, N-terminal domain"/>
    <property type="match status" value="1"/>
</dbReference>
<gene>
    <name evidence="4" type="ORF">IDM49_01660</name>
</gene>
<dbReference type="PIRSF" id="PIRSF500176">
    <property type="entry name" value="L_ASNase"/>
    <property type="match status" value="1"/>
</dbReference>
<dbReference type="PROSITE" id="PS51732">
    <property type="entry name" value="ASN_GLN_ASE_3"/>
    <property type="match status" value="1"/>
</dbReference>
<feature type="binding site" evidence="2">
    <location>
        <position position="65"/>
    </location>
    <ligand>
        <name>substrate</name>
    </ligand>
</feature>